<dbReference type="InterPro" id="IPR014782">
    <property type="entry name" value="Peptidase_M1_dom"/>
</dbReference>
<dbReference type="AlphaFoldDB" id="A0A933W8L9"/>
<dbReference type="Proteomes" id="UP000696931">
    <property type="component" value="Unassembled WGS sequence"/>
</dbReference>
<dbReference type="SUPFAM" id="SSF50156">
    <property type="entry name" value="PDZ domain-like"/>
    <property type="match status" value="1"/>
</dbReference>
<dbReference type="Gene3D" id="3.40.630.10">
    <property type="entry name" value="Zn peptidases"/>
    <property type="match status" value="1"/>
</dbReference>
<evidence type="ECO:0000259" key="2">
    <source>
        <dbReference type="PROSITE" id="PS50106"/>
    </source>
</evidence>
<accession>A0A933W8L9</accession>
<feature type="chain" id="PRO_5037175217" evidence="1">
    <location>
        <begin position="22"/>
        <end position="1129"/>
    </location>
</feature>
<dbReference type="Pfam" id="PF01433">
    <property type="entry name" value="Peptidase_M1"/>
    <property type="match status" value="1"/>
</dbReference>
<keyword evidence="1" id="KW-0732">Signal</keyword>
<evidence type="ECO:0000313" key="3">
    <source>
        <dbReference type="EMBL" id="MBI5169121.1"/>
    </source>
</evidence>
<dbReference type="GO" id="GO:0006508">
    <property type="term" value="P:proteolysis"/>
    <property type="evidence" value="ECO:0007669"/>
    <property type="project" value="InterPro"/>
</dbReference>
<dbReference type="SUPFAM" id="SSF53187">
    <property type="entry name" value="Zn-dependent exopeptidases"/>
    <property type="match status" value="1"/>
</dbReference>
<feature type="signal peptide" evidence="1">
    <location>
        <begin position="1"/>
        <end position="21"/>
    </location>
</feature>
<sequence>MTLRRVAFALLTALAQPGAAAASTATTAPAPADAHVHHAMHVTLDPPRGWLEVTDTLTVPAAFVKDGSADFLLHGALVLNSSTPPASRVPLRSGSHDDATRFFGINASDADLDTSLARWRVTLPPAGGSVVLHYAGHFDFGLSDEREQYTRGFRQTIGIVSKEGVYLAGDGFWYPQLNRGLMGARVSVSMPDGWQVIAPGNGRARDSDGQARWNVEGGLDELTLVGGPLLEYREKAGAIDALVYLRTKDDALAAKYLEATAQYLKMYEDLIGPYPYGKFAMVENFWETGYGMPSYTLLGPQIIRFPFILTSSYPHEILHNWWGNSVFVDYESGNWCEGLTAYMADHLIQEQRGRGAEYRRDALQKYRNYVRDGRDLALSAFRSRHSAATEAVGYGKALMVFHMLRQRVGDDAFRRWVRTFDERFRGKQASWADVESVFESVSGLDLTRFFADHVTRVGAAELRPERVQVRASADGFEITGTLVQAQKGAALELHVPVLVQTAKGNVTDTVHCFTARTAFTVRTKTRPLALPVDPAADVFRLLDPRETPPSLGQVFGDARVLAVLPAKASATEQAAWRTMAESWRSDGHAIEFATDAEVKTLPADRAVWLLGRGNTLAASRFAGGADFALTRDTLRVDGEAMAMTGHCGVLVRRHPGAVEKAMGWIFADDMAALPGLGRKLPHYGKYSALGFEGTEPVNVLKAQWSATDSPLRVALQASAPQLPPLTHPALAELPPVFSEQAMLDRVRWLAAPEREGRGVGTKGLDESAEWIAARMREFGLEPGGDNGTYFQAFTTTKSPNGQSVTLRNVIGVLRGAAPERAGQAALLTAHYDHLGRGWPDVHAGDAGKVHAGADDNASGVAVMLELARALAAGEKPQRTIAFIAFTGEESGLQGSRHYVAHPAFALDKTIGVINLDTVGRLFGKRVSVLATGTATEWQHIFRGAGFVTGVEPRLVAEALESSDQVSFIEKGVPAVQIFTEPHVDYHRPSDTPEKLDGPGLVKVAAFVREGIQYLGDRPEMLTNTIAGAKPSAPAGGAAAGGGRRVTIGTMPDFAFAGPGVKVAGVTPGSPADKAGLKEGDVLMKLNGEAIPDLKSYSAMLRALQPGQSVRIGYRRGDTEQEVTLTVVER</sequence>
<dbReference type="PANTHER" id="PTHR12147">
    <property type="entry name" value="METALLOPEPTIDASE M28 FAMILY MEMBER"/>
    <property type="match status" value="1"/>
</dbReference>
<dbReference type="EMBL" id="JACRIW010000042">
    <property type="protein sequence ID" value="MBI5169121.1"/>
    <property type="molecule type" value="Genomic_DNA"/>
</dbReference>
<reference evidence="3" key="1">
    <citation type="submission" date="2020-07" db="EMBL/GenBank/DDBJ databases">
        <title>Huge and variable diversity of episymbiotic CPR bacteria and DPANN archaea in groundwater ecosystems.</title>
        <authorList>
            <person name="He C.Y."/>
            <person name="Keren R."/>
            <person name="Whittaker M."/>
            <person name="Farag I.F."/>
            <person name="Doudna J."/>
            <person name="Cate J.H.D."/>
            <person name="Banfield J.F."/>
        </authorList>
    </citation>
    <scope>NUCLEOTIDE SEQUENCE</scope>
    <source>
        <strain evidence="3">NC_groundwater_1813_Pr3_B-0.1um_71_17</strain>
    </source>
</reference>
<dbReference type="InterPro" id="IPR036034">
    <property type="entry name" value="PDZ_sf"/>
</dbReference>
<dbReference type="Gene3D" id="2.30.42.10">
    <property type="match status" value="1"/>
</dbReference>
<dbReference type="SUPFAM" id="SSF55486">
    <property type="entry name" value="Metalloproteases ('zincins'), catalytic domain"/>
    <property type="match status" value="1"/>
</dbReference>
<evidence type="ECO:0000313" key="4">
    <source>
        <dbReference type="Proteomes" id="UP000696931"/>
    </source>
</evidence>
<name>A0A933W8L9_UNCEI</name>
<dbReference type="GO" id="GO:0008235">
    <property type="term" value="F:metalloexopeptidase activity"/>
    <property type="evidence" value="ECO:0007669"/>
    <property type="project" value="InterPro"/>
</dbReference>
<dbReference type="InterPro" id="IPR001478">
    <property type="entry name" value="PDZ"/>
</dbReference>
<organism evidence="3 4">
    <name type="scientific">Eiseniibacteriota bacterium</name>
    <dbReference type="NCBI Taxonomy" id="2212470"/>
    <lineage>
        <taxon>Bacteria</taxon>
        <taxon>Candidatus Eiseniibacteriota</taxon>
    </lineage>
</organism>
<dbReference type="SMART" id="SM00228">
    <property type="entry name" value="PDZ"/>
    <property type="match status" value="1"/>
</dbReference>
<evidence type="ECO:0000256" key="1">
    <source>
        <dbReference type="SAM" id="SignalP"/>
    </source>
</evidence>
<feature type="domain" description="PDZ" evidence="2">
    <location>
        <begin position="1024"/>
        <end position="1117"/>
    </location>
</feature>
<dbReference type="InterPro" id="IPR045175">
    <property type="entry name" value="M28_fam"/>
</dbReference>
<protein>
    <submittedName>
        <fullName evidence="3">M20/M25/M40 family metallo-hydrolase</fullName>
    </submittedName>
</protein>
<dbReference type="GO" id="GO:0008270">
    <property type="term" value="F:zinc ion binding"/>
    <property type="evidence" value="ECO:0007669"/>
    <property type="project" value="InterPro"/>
</dbReference>
<dbReference type="Pfam" id="PF13180">
    <property type="entry name" value="PDZ_2"/>
    <property type="match status" value="1"/>
</dbReference>
<dbReference type="PROSITE" id="PS50106">
    <property type="entry name" value="PDZ"/>
    <property type="match status" value="1"/>
</dbReference>
<dbReference type="Gene3D" id="1.10.390.10">
    <property type="entry name" value="Neutral Protease Domain 2"/>
    <property type="match status" value="1"/>
</dbReference>
<dbReference type="Pfam" id="PF04389">
    <property type="entry name" value="Peptidase_M28"/>
    <property type="match status" value="1"/>
</dbReference>
<comment type="caution">
    <text evidence="3">The sequence shown here is derived from an EMBL/GenBank/DDBJ whole genome shotgun (WGS) entry which is preliminary data.</text>
</comment>
<proteinExistence type="predicted"/>
<dbReference type="PANTHER" id="PTHR12147:SF26">
    <property type="entry name" value="PEPTIDASE M28 DOMAIN-CONTAINING PROTEIN"/>
    <property type="match status" value="1"/>
</dbReference>
<dbReference type="InterPro" id="IPR007484">
    <property type="entry name" value="Peptidase_M28"/>
</dbReference>
<dbReference type="InterPro" id="IPR027268">
    <property type="entry name" value="Peptidase_M4/M1_CTD_sf"/>
</dbReference>
<gene>
    <name evidence="3" type="ORF">HZA61_06510</name>
</gene>